<evidence type="ECO:0000259" key="14">
    <source>
        <dbReference type="SMART" id="SM00849"/>
    </source>
</evidence>
<dbReference type="RefSeq" id="WP_202010799.1">
    <property type="nucleotide sequence ID" value="NZ_JAERRB010000004.1"/>
</dbReference>
<feature type="chain" id="PRO_5047367634" description="beta-lactamase" evidence="13">
    <location>
        <begin position="21"/>
        <end position="300"/>
    </location>
</feature>
<feature type="domain" description="Metallo-beta-lactamase" evidence="14">
    <location>
        <begin position="45"/>
        <end position="227"/>
    </location>
</feature>
<evidence type="ECO:0000313" key="15">
    <source>
        <dbReference type="EMBL" id="MBL0742500.1"/>
    </source>
</evidence>
<dbReference type="EMBL" id="JAERRB010000004">
    <property type="protein sequence ID" value="MBL0742500.1"/>
    <property type="molecule type" value="Genomic_DNA"/>
</dbReference>
<evidence type="ECO:0000313" key="16">
    <source>
        <dbReference type="Proteomes" id="UP000613030"/>
    </source>
</evidence>
<evidence type="ECO:0000256" key="9">
    <source>
        <dbReference type="ARBA" id="ARBA00022764"/>
    </source>
</evidence>
<evidence type="ECO:0000256" key="5">
    <source>
        <dbReference type="ARBA" id="ARBA00011245"/>
    </source>
</evidence>
<proteinExistence type="inferred from homology"/>
<sequence length="300" mass="33026">MKPSLLSFLFLALAFTTLRAQTNFDTVKIRPVQVAGNLYMLKGSGGNIGVLIGDDGTLMVDDQFAPLSNKINGAIKTLSPGDIKFLINTHVHGDHSGGNENFKRMGVTIVAQDQVRERMSKEQVNRMNMKVPPREKDALPVVTFADKLNIHFNDEDIELVHFDPAHTDGDVAVHFKKANVYHMGDMFVTYGYPFIDISSGGSINGIISSLDKVLGMMDDQSKVIPGHGELSTKADVKKFRDRLADIRDQVAAALKKGKKKEDIPGLGITDKYEEEWGKGFLKGKDFVLMIADSLKMASAK</sequence>
<evidence type="ECO:0000256" key="8">
    <source>
        <dbReference type="ARBA" id="ARBA00022729"/>
    </source>
</evidence>
<dbReference type="SMART" id="SM00849">
    <property type="entry name" value="Lactamase_B"/>
    <property type="match status" value="1"/>
</dbReference>
<comment type="catalytic activity">
    <reaction evidence="1">
        <text>a beta-lactam + H2O = a substituted beta-amino acid</text>
        <dbReference type="Rhea" id="RHEA:20401"/>
        <dbReference type="ChEBI" id="CHEBI:15377"/>
        <dbReference type="ChEBI" id="CHEBI:35627"/>
        <dbReference type="ChEBI" id="CHEBI:140347"/>
        <dbReference type="EC" id="3.5.2.6"/>
    </reaction>
</comment>
<dbReference type="SUPFAM" id="SSF56281">
    <property type="entry name" value="Metallo-hydrolase/oxidoreductase"/>
    <property type="match status" value="1"/>
</dbReference>
<evidence type="ECO:0000256" key="11">
    <source>
        <dbReference type="ARBA" id="ARBA00022833"/>
    </source>
</evidence>
<dbReference type="Proteomes" id="UP000613030">
    <property type="component" value="Unassembled WGS sequence"/>
</dbReference>
<evidence type="ECO:0000256" key="4">
    <source>
        <dbReference type="ARBA" id="ARBA00005250"/>
    </source>
</evidence>
<dbReference type="Gene3D" id="3.60.15.10">
    <property type="entry name" value="Ribonuclease Z/Hydroxyacylglutathione hydrolase-like"/>
    <property type="match status" value="1"/>
</dbReference>
<evidence type="ECO:0000256" key="1">
    <source>
        <dbReference type="ARBA" id="ARBA00001526"/>
    </source>
</evidence>
<evidence type="ECO:0000256" key="12">
    <source>
        <dbReference type="ARBA" id="ARBA00023251"/>
    </source>
</evidence>
<accession>A0ABS1KSR8</accession>
<reference evidence="15 16" key="1">
    <citation type="submission" date="2021-01" db="EMBL/GenBank/DDBJ databases">
        <title>Chryseolinea sp. Jin1 Genome sequencing and assembly.</title>
        <authorList>
            <person name="Kim I."/>
        </authorList>
    </citation>
    <scope>NUCLEOTIDE SEQUENCE [LARGE SCALE GENOMIC DNA]</scope>
    <source>
        <strain evidence="15 16">Jin1</strain>
    </source>
</reference>
<comment type="subcellular location">
    <subcellularLocation>
        <location evidence="3">Periplasm</location>
    </subcellularLocation>
</comment>
<dbReference type="PROSITE" id="PS00743">
    <property type="entry name" value="BETA_LACTAMASE_B_1"/>
    <property type="match status" value="1"/>
</dbReference>
<keyword evidence="11" id="KW-0862">Zinc</keyword>
<comment type="cofactor">
    <cofactor evidence="2">
        <name>Zn(2+)</name>
        <dbReference type="ChEBI" id="CHEBI:29105"/>
    </cofactor>
</comment>
<dbReference type="EC" id="3.5.2.6" evidence="6"/>
<comment type="similarity">
    <text evidence="4">Belongs to the metallo-beta-lactamase superfamily. Class-B beta-lactamase family.</text>
</comment>
<feature type="signal peptide" evidence="13">
    <location>
        <begin position="1"/>
        <end position="20"/>
    </location>
</feature>
<keyword evidence="8 13" id="KW-0732">Signal</keyword>
<comment type="caution">
    <text evidence="15">The sequence shown here is derived from an EMBL/GenBank/DDBJ whole genome shotgun (WGS) entry which is preliminary data.</text>
</comment>
<dbReference type="InterPro" id="IPR001018">
    <property type="entry name" value="Beta-lactamase_class-B_CS"/>
</dbReference>
<dbReference type="InterPro" id="IPR050855">
    <property type="entry name" value="NDM-1-like"/>
</dbReference>
<keyword evidence="10" id="KW-0378">Hydrolase</keyword>
<dbReference type="PANTHER" id="PTHR42951:SF4">
    <property type="entry name" value="ACYL-COENZYME A THIOESTERASE MBLAC2"/>
    <property type="match status" value="1"/>
</dbReference>
<evidence type="ECO:0000256" key="2">
    <source>
        <dbReference type="ARBA" id="ARBA00001947"/>
    </source>
</evidence>
<comment type="subunit">
    <text evidence="5">Monomer.</text>
</comment>
<dbReference type="InterPro" id="IPR036866">
    <property type="entry name" value="RibonucZ/Hydroxyglut_hydro"/>
</dbReference>
<evidence type="ECO:0000256" key="3">
    <source>
        <dbReference type="ARBA" id="ARBA00004418"/>
    </source>
</evidence>
<gene>
    <name evidence="15" type="ORF">JI741_14830</name>
</gene>
<dbReference type="CDD" id="cd16282">
    <property type="entry name" value="metallo-hydrolase-like_MBL-fold"/>
    <property type="match status" value="1"/>
</dbReference>
<organism evidence="15 16">
    <name type="scientific">Chryseolinea lacunae</name>
    <dbReference type="NCBI Taxonomy" id="2801331"/>
    <lineage>
        <taxon>Bacteria</taxon>
        <taxon>Pseudomonadati</taxon>
        <taxon>Bacteroidota</taxon>
        <taxon>Cytophagia</taxon>
        <taxon>Cytophagales</taxon>
        <taxon>Fulvivirgaceae</taxon>
        <taxon>Chryseolinea</taxon>
    </lineage>
</organism>
<dbReference type="PANTHER" id="PTHR42951">
    <property type="entry name" value="METALLO-BETA-LACTAMASE DOMAIN-CONTAINING"/>
    <property type="match status" value="1"/>
</dbReference>
<keyword evidence="9" id="KW-0574">Periplasm</keyword>
<evidence type="ECO:0000256" key="10">
    <source>
        <dbReference type="ARBA" id="ARBA00022801"/>
    </source>
</evidence>
<dbReference type="Pfam" id="PF00753">
    <property type="entry name" value="Lactamase_B"/>
    <property type="match status" value="1"/>
</dbReference>
<keyword evidence="7" id="KW-0479">Metal-binding</keyword>
<name>A0ABS1KSR8_9BACT</name>
<dbReference type="InterPro" id="IPR001279">
    <property type="entry name" value="Metallo-B-lactamas"/>
</dbReference>
<evidence type="ECO:0000256" key="13">
    <source>
        <dbReference type="SAM" id="SignalP"/>
    </source>
</evidence>
<evidence type="ECO:0000256" key="6">
    <source>
        <dbReference type="ARBA" id="ARBA00012865"/>
    </source>
</evidence>
<keyword evidence="16" id="KW-1185">Reference proteome</keyword>
<protein>
    <recommendedName>
        <fullName evidence="6">beta-lactamase</fullName>
        <ecNumber evidence="6">3.5.2.6</ecNumber>
    </recommendedName>
</protein>
<keyword evidence="12" id="KW-0046">Antibiotic resistance</keyword>
<evidence type="ECO:0000256" key="7">
    <source>
        <dbReference type="ARBA" id="ARBA00022723"/>
    </source>
</evidence>